<dbReference type="PROSITE" id="PS00786">
    <property type="entry name" value="5_NUCLEOTIDASE_2"/>
    <property type="match status" value="1"/>
</dbReference>
<dbReference type="PANTHER" id="PTHR11575:SF24">
    <property type="entry name" value="5'-NUCLEOTIDASE"/>
    <property type="match status" value="1"/>
</dbReference>
<dbReference type="Pfam" id="PF02872">
    <property type="entry name" value="5_nucleotid_C"/>
    <property type="match status" value="1"/>
</dbReference>
<evidence type="ECO:0000259" key="9">
    <source>
        <dbReference type="Pfam" id="PF02872"/>
    </source>
</evidence>
<dbReference type="InterPro" id="IPR004843">
    <property type="entry name" value="Calcineurin-like_PHP"/>
</dbReference>
<comment type="similarity">
    <text evidence="5">Belongs to the 5'-nucleotidase family.</text>
</comment>
<evidence type="ECO:0000259" key="8">
    <source>
        <dbReference type="Pfam" id="PF00746"/>
    </source>
</evidence>
<sequence length="768" mass="83558">MKKWQSSLLTVVLTIGGISGTLFGANDIASGQTGNQSNTENQSAQQQTSKEQSHDGVIPFQILGINDFHGALNTTGSFFDDAGNKTINAGTAPLLAGYLNQAQERFASANAGAQTLRVQAGDMVGASPASSGLLQDEPTIKVLNQMDFAVGTLGNHEFDEGLEEFNRIMMGEKPLLDPYNILINYPRVASKTEIVIGNVVKKGTSENPEIPFNWKPYTIKEVGTGTNKVKVGFIGVVTAEIPNLVLKEHYEAYDFLDEAETIAYYSSELKKQDVNAIVVLAHIPATSKADKVNGEAAEIINKVNEIYPDNSVDAFFAAHNHQYTNGVVNKTRVVQSTAQGKGYIDLQGTLDPKTNDFVEIPKAEVLPVDPAGKNVPKLDEKVEATVKDAQSRVEKVTNKKIGTAKNSGAITREVNESKESPLGNLITDGQVAMAKAKKINVDFAMTNNGGIRSDLAVEANNEITWGAAQAVQPFGNILQVVEMTGAQVEQVLNEQYDEEERYFLQISGLTYTYIKTEDKKQPFKVHEMFKKDGTPIQADQTYLVVINDFLFGGGDGFSGFTGAKLVNAIQPDTETFIGYIESKEAAGELISASVEGRKKLAEATEPIDPEEPEQNDAVDRIKKATIFDPFYEEDELLRGVTIPNATIMLYIGELPQSQARTAELPEGDLVGQSDSQGLIKINLTSMKLQGQKKLTAVVLDEEKNKAVFPIEILPKEEAILPTTNTKVLPETNTKKELPKTGEQRPNLSIVIGLMTINTSLIVLVKRNA</sequence>
<accession>A0ABS3GWV4</accession>
<dbReference type="SUPFAM" id="SSF56300">
    <property type="entry name" value="Metallo-dependent phosphatases"/>
    <property type="match status" value="1"/>
</dbReference>
<protein>
    <submittedName>
        <fullName evidence="10">5'-nucleotidase C-terminal domain-containing protein</fullName>
    </submittedName>
</protein>
<feature type="domain" description="5'-Nucleotidase C-terminal" evidence="9">
    <location>
        <begin position="400"/>
        <end position="560"/>
    </location>
</feature>
<feature type="domain" description="Gram-positive cocci surface proteins LPxTG" evidence="8">
    <location>
        <begin position="729"/>
        <end position="767"/>
    </location>
</feature>
<evidence type="ECO:0000256" key="1">
    <source>
        <dbReference type="ARBA" id="ARBA00022512"/>
    </source>
</evidence>
<feature type="chain" id="PRO_5044997410" evidence="5">
    <location>
        <begin position="25"/>
        <end position="768"/>
    </location>
</feature>
<organism evidence="10 11">
    <name type="scientific">Candidatus Enterococcus ikei</name>
    <dbReference type="NCBI Taxonomy" id="2815326"/>
    <lineage>
        <taxon>Bacteria</taxon>
        <taxon>Bacillati</taxon>
        <taxon>Bacillota</taxon>
        <taxon>Bacilli</taxon>
        <taxon>Lactobacillales</taxon>
        <taxon>Enterococcaceae</taxon>
        <taxon>Enterococcus</taxon>
    </lineage>
</organism>
<feature type="region of interest" description="Disordered" evidence="6">
    <location>
        <begin position="31"/>
        <end position="53"/>
    </location>
</feature>
<dbReference type="InterPro" id="IPR008334">
    <property type="entry name" value="5'-Nucleotdase_C"/>
</dbReference>
<dbReference type="InterPro" id="IPR036907">
    <property type="entry name" value="5'-Nucleotdase_C_sf"/>
</dbReference>
<name>A0ABS3GWV4_9ENTE</name>
<dbReference type="Gene3D" id="3.60.21.10">
    <property type="match status" value="1"/>
</dbReference>
<dbReference type="PANTHER" id="PTHR11575">
    <property type="entry name" value="5'-NUCLEOTIDASE-RELATED"/>
    <property type="match status" value="1"/>
</dbReference>
<dbReference type="InterPro" id="IPR006146">
    <property type="entry name" value="5'-Nucleotdase_CS"/>
</dbReference>
<dbReference type="Pfam" id="PF00746">
    <property type="entry name" value="Gram_pos_anchor"/>
    <property type="match status" value="1"/>
</dbReference>
<feature type="domain" description="Calcineurin-like phosphoesterase" evidence="7">
    <location>
        <begin position="61"/>
        <end position="323"/>
    </location>
</feature>
<evidence type="ECO:0000256" key="4">
    <source>
        <dbReference type="ARBA" id="ARBA00023088"/>
    </source>
</evidence>
<keyword evidence="2" id="KW-0964">Secreted</keyword>
<gene>
    <name evidence="10" type="ORF">JZO69_05235</name>
</gene>
<dbReference type="InterPro" id="IPR019931">
    <property type="entry name" value="LPXTG_anchor"/>
</dbReference>
<dbReference type="InterPro" id="IPR006179">
    <property type="entry name" value="5_nucleotidase/apyrase"/>
</dbReference>
<dbReference type="RefSeq" id="WP_207111829.1">
    <property type="nucleotide sequence ID" value="NZ_JAFLWD010000009.1"/>
</dbReference>
<dbReference type="Proteomes" id="UP000664632">
    <property type="component" value="Unassembled WGS sequence"/>
</dbReference>
<comment type="caution">
    <text evidence="10">The sequence shown here is derived from an EMBL/GenBank/DDBJ whole genome shotgun (WGS) entry which is preliminary data.</text>
</comment>
<reference evidence="10 11" key="1">
    <citation type="submission" date="2021-03" db="EMBL/GenBank/DDBJ databases">
        <title>Enterococcal diversity collection.</title>
        <authorList>
            <person name="Gilmore M.S."/>
            <person name="Schwartzman J."/>
            <person name="Van Tyne D."/>
            <person name="Martin M."/>
            <person name="Earl A.M."/>
            <person name="Manson A.L."/>
            <person name="Straub T."/>
            <person name="Salamzade R."/>
            <person name="Saavedra J."/>
            <person name="Lebreton F."/>
            <person name="Prichula J."/>
            <person name="Schaufler K."/>
            <person name="Gaca A."/>
            <person name="Sgardioli B."/>
            <person name="Wagenaar J."/>
            <person name="Strong T."/>
        </authorList>
    </citation>
    <scope>NUCLEOTIDE SEQUENCE [LARGE SCALE GENOMIC DNA]</scope>
    <source>
        <strain evidence="10 11">DIV0869a</strain>
    </source>
</reference>
<dbReference type="InterPro" id="IPR029052">
    <property type="entry name" value="Metallo-depent_PP-like"/>
</dbReference>
<evidence type="ECO:0000313" key="10">
    <source>
        <dbReference type="EMBL" id="MBO0439751.1"/>
    </source>
</evidence>
<keyword evidence="5" id="KW-0547">Nucleotide-binding</keyword>
<evidence type="ECO:0000256" key="5">
    <source>
        <dbReference type="RuleBase" id="RU362119"/>
    </source>
</evidence>
<dbReference type="SUPFAM" id="SSF55816">
    <property type="entry name" value="5'-nucleotidase (syn. UDP-sugar hydrolase), C-terminal domain"/>
    <property type="match status" value="1"/>
</dbReference>
<dbReference type="Pfam" id="PF00149">
    <property type="entry name" value="Metallophos"/>
    <property type="match status" value="1"/>
</dbReference>
<dbReference type="PRINTS" id="PR01607">
    <property type="entry name" value="APYRASEFAMLY"/>
</dbReference>
<dbReference type="Gene3D" id="3.90.780.10">
    <property type="entry name" value="5'-Nucleotidase, C-terminal domain"/>
    <property type="match status" value="1"/>
</dbReference>
<keyword evidence="5" id="KW-0378">Hydrolase</keyword>
<evidence type="ECO:0000313" key="11">
    <source>
        <dbReference type="Proteomes" id="UP000664632"/>
    </source>
</evidence>
<proteinExistence type="inferred from homology"/>
<keyword evidence="3 5" id="KW-0732">Signal</keyword>
<evidence type="ECO:0000259" key="7">
    <source>
        <dbReference type="Pfam" id="PF00149"/>
    </source>
</evidence>
<dbReference type="EMBL" id="JAFLWD010000009">
    <property type="protein sequence ID" value="MBO0439751.1"/>
    <property type="molecule type" value="Genomic_DNA"/>
</dbReference>
<keyword evidence="11" id="KW-1185">Reference proteome</keyword>
<feature type="compositionally biased region" description="Polar residues" evidence="6">
    <location>
        <begin position="31"/>
        <end position="50"/>
    </location>
</feature>
<evidence type="ECO:0000256" key="6">
    <source>
        <dbReference type="SAM" id="MobiDB-lite"/>
    </source>
</evidence>
<keyword evidence="4" id="KW-0572">Peptidoglycan-anchor</keyword>
<evidence type="ECO:0000256" key="3">
    <source>
        <dbReference type="ARBA" id="ARBA00022729"/>
    </source>
</evidence>
<feature type="signal peptide" evidence="5">
    <location>
        <begin position="1"/>
        <end position="24"/>
    </location>
</feature>
<keyword evidence="1" id="KW-0134">Cell wall</keyword>
<evidence type="ECO:0000256" key="2">
    <source>
        <dbReference type="ARBA" id="ARBA00022525"/>
    </source>
</evidence>